<reference evidence="3" key="1">
    <citation type="submission" date="2010-02" db="EMBL/GenBank/DDBJ databases">
        <title>Sequencing and annotation of the Blastocystis hominis genome.</title>
        <authorList>
            <person name="Wincker P."/>
        </authorList>
    </citation>
    <scope>NUCLEOTIDE SEQUENCE</scope>
    <source>
        <strain evidence="3">Singapore isolate B</strain>
    </source>
</reference>
<evidence type="ECO:0000259" key="2">
    <source>
        <dbReference type="Pfam" id="PF00004"/>
    </source>
</evidence>
<proteinExistence type="predicted"/>
<feature type="compositionally biased region" description="Basic and acidic residues" evidence="1">
    <location>
        <begin position="421"/>
        <end position="431"/>
    </location>
</feature>
<feature type="compositionally biased region" description="Basic and acidic residues" evidence="1">
    <location>
        <begin position="403"/>
        <end position="413"/>
    </location>
</feature>
<gene>
    <name evidence="3" type="ORF">GSBLH_T00006743001</name>
</gene>
<evidence type="ECO:0000313" key="4">
    <source>
        <dbReference type="Proteomes" id="UP000008312"/>
    </source>
</evidence>
<sequence length="441" mass="50187">MDSIIKEVNLAYDVLEKENVNQIDAALFAEEHIHSVIDLFSNKDLTEALQLLHQEFFSAIQTEDCIDDMYSILSGSDVGFQISEEDLYINKDRVAELEKAIQKEVANGGKSFILQFGPKGNHQKDVVKIVASRLSYPCMVIHREDFIARFAKECESRVRNAFAKCQSLQSRVKSPVILYIEDIDGMLPNAHASPVEQMKRKLVEKALCEQLNQLSQRAESSSESYPIIVVIDSEFPSTLKNELHSLQSEQILYRVPDEAQRRCYLEHLLSIYDNALSEYAINRLLIHSSAFSLTQLRLLFDHAFFCMLLCKDNAISVDSFDLASVSKASMYQTLSRYIQDRMNGAKPVVPSIPDSVLLALLDKEKPSFSVVDVSRDIDFCKAVSRPDDEIELLNAMTKLLRERDDQIRKRDAENSASASRDPIERRSGEPARRHRSRRSTD</sequence>
<dbReference type="OrthoDB" id="10525069at2759"/>
<dbReference type="Gene3D" id="3.40.50.300">
    <property type="entry name" value="P-loop containing nucleotide triphosphate hydrolases"/>
    <property type="match status" value="1"/>
</dbReference>
<feature type="compositionally biased region" description="Basic residues" evidence="1">
    <location>
        <begin position="432"/>
        <end position="441"/>
    </location>
</feature>
<evidence type="ECO:0000256" key="1">
    <source>
        <dbReference type="SAM" id="MobiDB-lite"/>
    </source>
</evidence>
<accession>D8M7Y8</accession>
<dbReference type="SUPFAM" id="SSF52540">
    <property type="entry name" value="P-loop containing nucleoside triphosphate hydrolases"/>
    <property type="match status" value="1"/>
</dbReference>
<dbReference type="InParanoid" id="D8M7Y8"/>
<protein>
    <recommendedName>
        <fullName evidence="2">ATPase AAA-type core domain-containing protein</fullName>
    </recommendedName>
</protein>
<dbReference type="Gene3D" id="1.10.8.60">
    <property type="match status" value="1"/>
</dbReference>
<dbReference type="EMBL" id="FN668683">
    <property type="protein sequence ID" value="CBK24177.2"/>
    <property type="molecule type" value="Genomic_DNA"/>
</dbReference>
<keyword evidence="4" id="KW-1185">Reference proteome</keyword>
<dbReference type="InterPro" id="IPR003959">
    <property type="entry name" value="ATPase_AAA_core"/>
</dbReference>
<feature type="domain" description="ATPase AAA-type core" evidence="2">
    <location>
        <begin position="116"/>
        <end position="244"/>
    </location>
</feature>
<dbReference type="GO" id="GO:0005524">
    <property type="term" value="F:ATP binding"/>
    <property type="evidence" value="ECO:0007669"/>
    <property type="project" value="InterPro"/>
</dbReference>
<name>D8M7Y8_BLAHO</name>
<feature type="region of interest" description="Disordered" evidence="1">
    <location>
        <begin position="403"/>
        <end position="441"/>
    </location>
</feature>
<dbReference type="AlphaFoldDB" id="D8M7Y8"/>
<evidence type="ECO:0000313" key="3">
    <source>
        <dbReference type="EMBL" id="CBK24177.2"/>
    </source>
</evidence>
<dbReference type="InterPro" id="IPR050168">
    <property type="entry name" value="AAA_ATPase_domain"/>
</dbReference>
<dbReference type="Proteomes" id="UP000008312">
    <property type="component" value="Unassembled WGS sequence"/>
</dbReference>
<organism evidence="3">
    <name type="scientific">Blastocystis hominis</name>
    <dbReference type="NCBI Taxonomy" id="12968"/>
    <lineage>
        <taxon>Eukaryota</taxon>
        <taxon>Sar</taxon>
        <taxon>Stramenopiles</taxon>
        <taxon>Bigyra</taxon>
        <taxon>Opalozoa</taxon>
        <taxon>Opalinata</taxon>
        <taxon>Blastocystidae</taxon>
        <taxon>Blastocystis</taxon>
    </lineage>
</organism>
<dbReference type="GeneID" id="24922867"/>
<dbReference type="Pfam" id="PF00004">
    <property type="entry name" value="AAA"/>
    <property type="match status" value="1"/>
</dbReference>
<dbReference type="PANTHER" id="PTHR23077">
    <property type="entry name" value="AAA-FAMILY ATPASE"/>
    <property type="match status" value="1"/>
</dbReference>
<dbReference type="InterPro" id="IPR027417">
    <property type="entry name" value="P-loop_NTPase"/>
</dbReference>
<dbReference type="GO" id="GO:0016887">
    <property type="term" value="F:ATP hydrolysis activity"/>
    <property type="evidence" value="ECO:0007669"/>
    <property type="project" value="InterPro"/>
</dbReference>
<dbReference type="RefSeq" id="XP_012898225.1">
    <property type="nucleotide sequence ID" value="XM_013042771.1"/>
</dbReference>